<dbReference type="Pfam" id="PF04592">
    <property type="entry name" value="SelP_N"/>
    <property type="match status" value="1"/>
</dbReference>
<dbReference type="AlphaFoldDB" id="A0A914Z5I0"/>
<evidence type="ECO:0000313" key="3">
    <source>
        <dbReference type="Proteomes" id="UP000887577"/>
    </source>
</evidence>
<dbReference type="InterPro" id="IPR007671">
    <property type="entry name" value="Selenoprotein-P_N"/>
</dbReference>
<evidence type="ECO:0000313" key="4">
    <source>
        <dbReference type="WBParaSite" id="PSU_v2.g5507.t1"/>
    </source>
</evidence>
<feature type="compositionally biased region" description="Polar residues" evidence="1">
    <location>
        <begin position="113"/>
        <end position="137"/>
    </location>
</feature>
<feature type="region of interest" description="Disordered" evidence="1">
    <location>
        <begin position="112"/>
        <end position="159"/>
    </location>
</feature>
<feature type="compositionally biased region" description="Low complexity" evidence="1">
    <location>
        <begin position="195"/>
        <end position="212"/>
    </location>
</feature>
<feature type="region of interest" description="Disordered" evidence="1">
    <location>
        <begin position="242"/>
        <end position="262"/>
    </location>
</feature>
<dbReference type="Proteomes" id="UP000887577">
    <property type="component" value="Unplaced"/>
</dbReference>
<proteinExistence type="predicted"/>
<feature type="domain" description="Selenoprotein P N-terminal" evidence="2">
    <location>
        <begin position="13"/>
        <end position="139"/>
    </location>
</feature>
<dbReference type="WBParaSite" id="PSU_v2.g5507.t1">
    <property type="protein sequence ID" value="PSU_v2.g5507.t1"/>
    <property type="gene ID" value="PSU_v2.g5507"/>
</dbReference>
<keyword evidence="3" id="KW-1185">Reference proteome</keyword>
<feature type="compositionally biased region" description="Polar residues" evidence="1">
    <location>
        <begin position="148"/>
        <end position="159"/>
    </location>
</feature>
<name>A0A914Z5I0_9BILA</name>
<feature type="region of interest" description="Disordered" evidence="1">
    <location>
        <begin position="183"/>
        <end position="217"/>
    </location>
</feature>
<accession>A0A914Z5I0</accession>
<evidence type="ECO:0000259" key="2">
    <source>
        <dbReference type="Pfam" id="PF04592"/>
    </source>
</evidence>
<organism evidence="3 4">
    <name type="scientific">Panagrolaimus superbus</name>
    <dbReference type="NCBI Taxonomy" id="310955"/>
    <lineage>
        <taxon>Eukaryota</taxon>
        <taxon>Metazoa</taxon>
        <taxon>Ecdysozoa</taxon>
        <taxon>Nematoda</taxon>
        <taxon>Chromadorea</taxon>
        <taxon>Rhabditida</taxon>
        <taxon>Tylenchina</taxon>
        <taxon>Panagrolaimomorpha</taxon>
        <taxon>Panagrolaimoidea</taxon>
        <taxon>Panagrolaimidae</taxon>
        <taxon>Panagrolaimus</taxon>
    </lineage>
</organism>
<protein>
    <submittedName>
        <fullName evidence="4">Selenoprotein P N-terminal domain-containing protein</fullName>
    </submittedName>
</protein>
<evidence type="ECO:0000256" key="1">
    <source>
        <dbReference type="SAM" id="MobiDB-lite"/>
    </source>
</evidence>
<reference evidence="4" key="1">
    <citation type="submission" date="2022-11" db="UniProtKB">
        <authorList>
            <consortium name="WormBaseParasite"/>
        </authorList>
    </citation>
    <scope>IDENTIFICATION</scope>
</reference>
<feature type="compositionally biased region" description="Polar residues" evidence="1">
    <location>
        <begin position="184"/>
        <end position="194"/>
    </location>
</feature>
<sequence>MQSKYPGIRIVKESHQEPLWGWLRVGHHDGLIFDRCGRLAKHIRIPRQSVEISQELFNTLRTILTGHPCGFCNYDAASERRIQINMNYRATTTPQVFAPQITAYVVPHPKTWKGSQQQEEGGNQISQSNTDIRQSNGNGNGRFPSIQADYSNNGKSSGKIYAQQQQPGVFGQEEEAFTEITAPKSGNTKFNGNGKSLPTTSSSTPTLNTNPKPIEPLYSDDAEVAQAPSEYYDYVSEWTTPNPPQNVQIPKPTSPSSAWPTKMPSIKDRIVSPCAGYTDDICYQQQTQLVAAEVHKCCKQRVLFTDQCIPGRCSNATQQLCCIQKFLQAKSTCCLDEHQGDPTSGTDKFSQCCYQKFVESEDPCCSYSYSHSQWKSVHELCLPHVFVDLSNIKVKTVVPGTSVTTDFHFGQTNRWKFECKYGGHVPQYSYFEDDEESIIAE</sequence>